<dbReference type="GO" id="GO:0120159">
    <property type="term" value="F:rRNA pseudouridine synthase activity"/>
    <property type="evidence" value="ECO:0007669"/>
    <property type="project" value="UniProtKB-ARBA"/>
</dbReference>
<dbReference type="GO" id="GO:0003723">
    <property type="term" value="F:RNA binding"/>
    <property type="evidence" value="ECO:0007669"/>
    <property type="project" value="UniProtKB-KW"/>
</dbReference>
<dbReference type="CDD" id="cd00165">
    <property type="entry name" value="S4"/>
    <property type="match status" value="1"/>
</dbReference>
<protein>
    <recommendedName>
        <fullName evidence="6">Pseudouridine synthase</fullName>
        <ecNumber evidence="6">5.4.99.-</ecNumber>
    </recommendedName>
</protein>
<dbReference type="InterPro" id="IPR002942">
    <property type="entry name" value="S4_RNA-bd"/>
</dbReference>
<dbReference type="Proteomes" id="UP001219901">
    <property type="component" value="Chromosome"/>
</dbReference>
<evidence type="ECO:0000256" key="2">
    <source>
        <dbReference type="ARBA" id="ARBA00010876"/>
    </source>
</evidence>
<dbReference type="InterPro" id="IPR006225">
    <property type="entry name" value="PsdUridine_synth_RluC/D"/>
</dbReference>
<dbReference type="EC" id="5.4.99.-" evidence="6"/>
<dbReference type="NCBIfam" id="TIGR00005">
    <property type="entry name" value="rluA_subfam"/>
    <property type="match status" value="1"/>
</dbReference>
<evidence type="ECO:0000313" key="8">
    <source>
        <dbReference type="EMBL" id="MDG0865723.1"/>
    </source>
</evidence>
<dbReference type="SUPFAM" id="SSF55120">
    <property type="entry name" value="Pseudouridine synthase"/>
    <property type="match status" value="1"/>
</dbReference>
<dbReference type="PROSITE" id="PS50889">
    <property type="entry name" value="S4"/>
    <property type="match status" value="1"/>
</dbReference>
<evidence type="ECO:0000256" key="1">
    <source>
        <dbReference type="ARBA" id="ARBA00000073"/>
    </source>
</evidence>
<feature type="domain" description="RNA-binding S4" evidence="7">
    <location>
        <begin position="35"/>
        <end position="102"/>
    </location>
</feature>
<dbReference type="Pfam" id="PF01479">
    <property type="entry name" value="S4"/>
    <property type="match status" value="1"/>
</dbReference>
<dbReference type="EMBL" id="WMBE01000001">
    <property type="protein sequence ID" value="MDG0865723.1"/>
    <property type="molecule type" value="Genomic_DNA"/>
</dbReference>
<dbReference type="InterPro" id="IPR036986">
    <property type="entry name" value="S4_RNA-bd_sf"/>
</dbReference>
<dbReference type="AlphaFoldDB" id="A0AAJ5ZEK3"/>
<dbReference type="PANTHER" id="PTHR21600">
    <property type="entry name" value="MITOCHONDRIAL RNA PSEUDOURIDINE SYNTHASE"/>
    <property type="match status" value="1"/>
</dbReference>
<comment type="catalytic activity">
    <reaction evidence="1 6">
        <text>a uridine in RNA = a pseudouridine in RNA</text>
        <dbReference type="Rhea" id="RHEA:48348"/>
        <dbReference type="Rhea" id="RHEA-COMP:12068"/>
        <dbReference type="Rhea" id="RHEA-COMP:12069"/>
        <dbReference type="ChEBI" id="CHEBI:65314"/>
        <dbReference type="ChEBI" id="CHEBI:65315"/>
    </reaction>
</comment>
<dbReference type="CDD" id="cd02869">
    <property type="entry name" value="PseudoU_synth_RluA_like"/>
    <property type="match status" value="1"/>
</dbReference>
<evidence type="ECO:0000256" key="5">
    <source>
        <dbReference type="PROSITE-ProRule" id="PRU00182"/>
    </source>
</evidence>
<organism evidence="9 10">
    <name type="scientific">Candidatus Lucifugimonas marina</name>
    <dbReference type="NCBI Taxonomy" id="3038979"/>
    <lineage>
        <taxon>Bacteria</taxon>
        <taxon>Bacillati</taxon>
        <taxon>Chloroflexota</taxon>
        <taxon>Dehalococcoidia</taxon>
        <taxon>SAR202 cluster</taxon>
        <taxon>Candidatus Lucifugimonadales</taxon>
        <taxon>Candidatus Lucifugimonadaceae</taxon>
        <taxon>Candidatus Lucifugimonas</taxon>
    </lineage>
</organism>
<dbReference type="PANTHER" id="PTHR21600:SF44">
    <property type="entry name" value="RIBOSOMAL LARGE SUBUNIT PSEUDOURIDINE SYNTHASE D"/>
    <property type="match status" value="1"/>
</dbReference>
<comment type="similarity">
    <text evidence="2 6">Belongs to the pseudouridine synthase RluA family.</text>
</comment>
<gene>
    <name evidence="8" type="ORF">GKO46_01370</name>
    <name evidence="9" type="ORF">GKO48_07855</name>
</gene>
<dbReference type="InterPro" id="IPR006224">
    <property type="entry name" value="PsdUridine_synth_RluA-like_CS"/>
</dbReference>
<evidence type="ECO:0000256" key="6">
    <source>
        <dbReference type="RuleBase" id="RU362028"/>
    </source>
</evidence>
<evidence type="ECO:0000313" key="10">
    <source>
        <dbReference type="Proteomes" id="UP001219901"/>
    </source>
</evidence>
<feature type="active site" evidence="4">
    <location>
        <position position="161"/>
    </location>
</feature>
<dbReference type="Pfam" id="PF00849">
    <property type="entry name" value="PseudoU_synth_2"/>
    <property type="match status" value="1"/>
</dbReference>
<accession>A0AAJ5ZEK3</accession>
<reference evidence="10 11" key="1">
    <citation type="submission" date="2019-11" db="EMBL/GenBank/DDBJ databases">
        <authorList>
            <person name="Cho J.-C."/>
        </authorList>
    </citation>
    <scope>NUCLEOTIDE SEQUENCE [LARGE SCALE GENOMIC DNA]</scope>
    <source>
        <strain evidence="9 10">JH1073</strain>
        <strain evidence="8 11">JH702</strain>
    </source>
</reference>
<dbReference type="Proteomes" id="UP001321249">
    <property type="component" value="Unassembled WGS sequence"/>
</dbReference>
<reference evidence="10" key="3">
    <citation type="submission" date="2023-06" db="EMBL/GenBank/DDBJ databases">
        <title>Pangenomics reveal diversification of enzyme families and niche specialization in globally abundant SAR202 bacteria.</title>
        <authorList>
            <person name="Saw J.H.W."/>
        </authorList>
    </citation>
    <scope>NUCLEOTIDE SEQUENCE [LARGE SCALE GENOMIC DNA]</scope>
    <source>
        <strain evidence="10">JH1073</strain>
    </source>
</reference>
<dbReference type="InterPro" id="IPR050188">
    <property type="entry name" value="RluA_PseudoU_synthase"/>
</dbReference>
<keyword evidence="10" id="KW-1185">Reference proteome</keyword>
<dbReference type="InterPro" id="IPR020103">
    <property type="entry name" value="PsdUridine_synth_cat_dom_sf"/>
</dbReference>
<evidence type="ECO:0000256" key="4">
    <source>
        <dbReference type="PIRSR" id="PIRSR606225-1"/>
    </source>
</evidence>
<dbReference type="SMART" id="SM00363">
    <property type="entry name" value="S4"/>
    <property type="match status" value="1"/>
</dbReference>
<evidence type="ECO:0000313" key="9">
    <source>
        <dbReference type="EMBL" id="WFG39535.1"/>
    </source>
</evidence>
<name>A0AAJ5ZEK3_9CHLR</name>
<evidence type="ECO:0000259" key="7">
    <source>
        <dbReference type="SMART" id="SM00363"/>
    </source>
</evidence>
<reference evidence="9" key="2">
    <citation type="journal article" date="2023" name="Nat. Commun.">
        <title>Cultivation of marine bacteria of the SAR202 clade.</title>
        <authorList>
            <person name="Lim Y."/>
            <person name="Seo J.H."/>
            <person name="Giovannoni S.J."/>
            <person name="Kang I."/>
            <person name="Cho J.C."/>
        </authorList>
    </citation>
    <scope>NUCLEOTIDE SEQUENCE</scope>
    <source>
        <strain evidence="9">JH1073</strain>
    </source>
</reference>
<dbReference type="Gene3D" id="3.30.2350.10">
    <property type="entry name" value="Pseudouridine synthase"/>
    <property type="match status" value="1"/>
</dbReference>
<comment type="function">
    <text evidence="6">Responsible for synthesis of pseudouridine from uracil.</text>
</comment>
<proteinExistence type="inferred from homology"/>
<dbReference type="EMBL" id="CP046147">
    <property type="protein sequence ID" value="WFG39535.1"/>
    <property type="molecule type" value="Genomic_DNA"/>
</dbReference>
<keyword evidence="3 6" id="KW-0413">Isomerase</keyword>
<dbReference type="InterPro" id="IPR006145">
    <property type="entry name" value="PsdUridine_synth_RsuA/RluA"/>
</dbReference>
<sequence>MRQRLLRSIRQINPTLIDDSLILLEFTVTSDQAGQRLDVFLTENWERSESRSNVQRAIKAGEVTVNGAVPTRVSMKISEGQNVQVSNNENAESPSIISSNIPLDVAYEDDDIAVINKPVGMTVHPAAGHTDDTLANAAVHRWPQIIGIGEPDRPGIVHRLDKDTSGLMIIALSQRAYDQLKEMIFKREITRIYSALVHGIPKSVKGVVDAPIGRSPHSRKRQAISEDGLPSRTHYRVDYELGDFAFLEIQLETGRMHQIRVHMDAIGHPIIGDQTYGRRKNLPNLNRQFLHSSKLEFAHPITGKQLSVKSELPEDLMRALETLN</sequence>
<dbReference type="PROSITE" id="PS01129">
    <property type="entry name" value="PSI_RLU"/>
    <property type="match status" value="1"/>
</dbReference>
<dbReference type="Gene3D" id="3.10.290.10">
    <property type="entry name" value="RNA-binding S4 domain"/>
    <property type="match status" value="1"/>
</dbReference>
<dbReference type="SUPFAM" id="SSF55174">
    <property type="entry name" value="Alpha-L RNA-binding motif"/>
    <property type="match status" value="1"/>
</dbReference>
<evidence type="ECO:0000313" key="11">
    <source>
        <dbReference type="Proteomes" id="UP001321249"/>
    </source>
</evidence>
<dbReference type="GO" id="GO:0000455">
    <property type="term" value="P:enzyme-directed rRNA pseudouridine synthesis"/>
    <property type="evidence" value="ECO:0007669"/>
    <property type="project" value="TreeGrafter"/>
</dbReference>
<keyword evidence="5" id="KW-0694">RNA-binding</keyword>
<evidence type="ECO:0000256" key="3">
    <source>
        <dbReference type="ARBA" id="ARBA00023235"/>
    </source>
</evidence>